<dbReference type="AlphaFoldDB" id="A0A8T0ZQ02"/>
<name>A0A8T0ZQ02_9STRA</name>
<gene>
    <name evidence="1" type="ORF">PC113_g4103</name>
</gene>
<dbReference type="EMBL" id="RCMG01000068">
    <property type="protein sequence ID" value="KAG2864965.1"/>
    <property type="molecule type" value="Genomic_DNA"/>
</dbReference>
<accession>A0A8T0ZQ02</accession>
<sequence>MFDDGLRDLRLQIAQLLLQLGELPALELFQSGYTIV</sequence>
<dbReference type="Proteomes" id="UP000735874">
    <property type="component" value="Unassembled WGS sequence"/>
</dbReference>
<proteinExistence type="predicted"/>
<protein>
    <submittedName>
        <fullName evidence="1">Uncharacterized protein</fullName>
    </submittedName>
</protein>
<comment type="caution">
    <text evidence="1">The sequence shown here is derived from an EMBL/GenBank/DDBJ whole genome shotgun (WGS) entry which is preliminary data.</text>
</comment>
<organism evidence="1 2">
    <name type="scientific">Phytophthora cactorum</name>
    <dbReference type="NCBI Taxonomy" id="29920"/>
    <lineage>
        <taxon>Eukaryota</taxon>
        <taxon>Sar</taxon>
        <taxon>Stramenopiles</taxon>
        <taxon>Oomycota</taxon>
        <taxon>Peronosporomycetes</taxon>
        <taxon>Peronosporales</taxon>
        <taxon>Peronosporaceae</taxon>
        <taxon>Phytophthora</taxon>
    </lineage>
</organism>
<evidence type="ECO:0000313" key="2">
    <source>
        <dbReference type="Proteomes" id="UP000735874"/>
    </source>
</evidence>
<evidence type="ECO:0000313" key="1">
    <source>
        <dbReference type="EMBL" id="KAG2864965.1"/>
    </source>
</evidence>
<reference evidence="1" key="1">
    <citation type="submission" date="2018-10" db="EMBL/GenBank/DDBJ databases">
        <title>Effector identification in a new, highly contiguous assembly of the strawberry crown rot pathogen Phytophthora cactorum.</title>
        <authorList>
            <person name="Armitage A.D."/>
            <person name="Nellist C.F."/>
            <person name="Bates H."/>
            <person name="Vickerstaff R.J."/>
            <person name="Harrison R.J."/>
        </authorList>
    </citation>
    <scope>NUCLEOTIDE SEQUENCE</scope>
    <source>
        <strain evidence="1">15-7</strain>
    </source>
</reference>